<evidence type="ECO:0000313" key="1">
    <source>
        <dbReference type="EMBL" id="KAJ7325819.1"/>
    </source>
</evidence>
<dbReference type="AlphaFoldDB" id="A0AAD6ZJT2"/>
<protein>
    <recommendedName>
        <fullName evidence="3">F-box domain-containing protein</fullName>
    </recommendedName>
</protein>
<dbReference type="Proteomes" id="UP001218218">
    <property type="component" value="Unassembled WGS sequence"/>
</dbReference>
<dbReference type="InterPro" id="IPR032675">
    <property type="entry name" value="LRR_dom_sf"/>
</dbReference>
<sequence>MDGSRVSYLNTVTTEIWARFWFYSSSTDLRRLMPVCRYFRDICQPFLFQRQHFRAPDSADFDPEFWLDSVRDLHRSTIRLRKLGGSIHASSVRSWNFDGHGGYASLVDTHPNILNITSMEETYLKLVRIFADTLAVYQNLRSLHLSNLTLDSGLRQTLAGLIRLDRLYLFSCSITSRTGPLLALREFQLGWSWGGHDEDADHLVDLVSPERLRVLSLSEERQCGAVLAAFSANHSIFQSLVTLSIELNDSLVAVFLRFLRQCPQLTQLGLTQSSFFSRSPRRLPGPLPVDIIPRLCSFKGPCALAAFFVSDRPLAILKLEDGSNFGHGAEPLPEDVVCDVVEIALSTPGVHTFTIDVSMHAMLQLCAAVATHWPNLCDLRLVLIETPPPPPAQSDEEVSFEVMDGRDIDFSDNDSLDSVATRGSYHLTLDFGPIESVPLPDVLVPGYMYSAYYSIDYFKTHLKRVQLSTAMPLRLQRLQIPVLTIRIRFLNFVDCICLGRLSLPSSLEALRIRRSDWARYREDLLLSDKHHHRIVLALEAQLPTLREVDFGRHGVWWRCRST</sequence>
<comment type="caution">
    <text evidence="1">The sequence shown here is derived from an EMBL/GenBank/DDBJ whole genome shotgun (WGS) entry which is preliminary data.</text>
</comment>
<name>A0AAD6ZJT2_9AGAR</name>
<evidence type="ECO:0008006" key="3">
    <source>
        <dbReference type="Google" id="ProtNLM"/>
    </source>
</evidence>
<dbReference type="SUPFAM" id="SSF52047">
    <property type="entry name" value="RNI-like"/>
    <property type="match status" value="1"/>
</dbReference>
<accession>A0AAD6ZJT2</accession>
<keyword evidence="2" id="KW-1185">Reference proteome</keyword>
<evidence type="ECO:0000313" key="2">
    <source>
        <dbReference type="Proteomes" id="UP001218218"/>
    </source>
</evidence>
<reference evidence="1" key="1">
    <citation type="submission" date="2023-03" db="EMBL/GenBank/DDBJ databases">
        <title>Massive genome expansion in bonnet fungi (Mycena s.s.) driven by repeated elements and novel gene families across ecological guilds.</title>
        <authorList>
            <consortium name="Lawrence Berkeley National Laboratory"/>
            <person name="Harder C.B."/>
            <person name="Miyauchi S."/>
            <person name="Viragh M."/>
            <person name="Kuo A."/>
            <person name="Thoen E."/>
            <person name="Andreopoulos B."/>
            <person name="Lu D."/>
            <person name="Skrede I."/>
            <person name="Drula E."/>
            <person name="Henrissat B."/>
            <person name="Morin E."/>
            <person name="Kohler A."/>
            <person name="Barry K."/>
            <person name="LaButti K."/>
            <person name="Morin E."/>
            <person name="Salamov A."/>
            <person name="Lipzen A."/>
            <person name="Mereny Z."/>
            <person name="Hegedus B."/>
            <person name="Baldrian P."/>
            <person name="Stursova M."/>
            <person name="Weitz H."/>
            <person name="Taylor A."/>
            <person name="Grigoriev I.V."/>
            <person name="Nagy L.G."/>
            <person name="Martin F."/>
            <person name="Kauserud H."/>
        </authorList>
    </citation>
    <scope>NUCLEOTIDE SEQUENCE</scope>
    <source>
        <strain evidence="1">CBHHK002</strain>
    </source>
</reference>
<gene>
    <name evidence="1" type="ORF">DFH08DRAFT_941138</name>
</gene>
<dbReference type="EMBL" id="JARIHO010000043">
    <property type="protein sequence ID" value="KAJ7325819.1"/>
    <property type="molecule type" value="Genomic_DNA"/>
</dbReference>
<organism evidence="1 2">
    <name type="scientific">Mycena albidolilacea</name>
    <dbReference type="NCBI Taxonomy" id="1033008"/>
    <lineage>
        <taxon>Eukaryota</taxon>
        <taxon>Fungi</taxon>
        <taxon>Dikarya</taxon>
        <taxon>Basidiomycota</taxon>
        <taxon>Agaricomycotina</taxon>
        <taxon>Agaricomycetes</taxon>
        <taxon>Agaricomycetidae</taxon>
        <taxon>Agaricales</taxon>
        <taxon>Marasmiineae</taxon>
        <taxon>Mycenaceae</taxon>
        <taxon>Mycena</taxon>
    </lineage>
</organism>
<proteinExistence type="predicted"/>
<dbReference type="Gene3D" id="3.80.10.10">
    <property type="entry name" value="Ribonuclease Inhibitor"/>
    <property type="match status" value="1"/>
</dbReference>